<comment type="caution">
    <text evidence="1">The sequence shown here is derived from an EMBL/GenBank/DDBJ whole genome shotgun (WGS) entry which is preliminary data.</text>
</comment>
<dbReference type="Proteomes" id="UP001374584">
    <property type="component" value="Unassembled WGS sequence"/>
</dbReference>
<sequence>MAVSLRSGASCSLVAVLSGSSLNAKQASRRAIMERLEAEFGVHDSKHELFCRAICCVITIWDTVENAWSSIGGDLGVSPLHDFASRMENAMSSIGRDLGISHSPMHGFQLFTLVELAA</sequence>
<name>A0AAN9R2J4_PHACN</name>
<gene>
    <name evidence="1" type="ORF">VNO80_16268</name>
</gene>
<protein>
    <submittedName>
        <fullName evidence="1">Uncharacterized protein</fullName>
    </submittedName>
</protein>
<dbReference type="AlphaFoldDB" id="A0AAN9R2J4"/>
<reference evidence="1 2" key="1">
    <citation type="submission" date="2024-01" db="EMBL/GenBank/DDBJ databases">
        <title>The genomes of 5 underutilized Papilionoideae crops provide insights into root nodulation and disease resistanc.</title>
        <authorList>
            <person name="Jiang F."/>
        </authorList>
    </citation>
    <scope>NUCLEOTIDE SEQUENCE [LARGE SCALE GENOMIC DNA]</scope>
    <source>
        <strain evidence="1">JINMINGXINNONG_FW02</strain>
        <tissue evidence="1">Leaves</tissue>
    </source>
</reference>
<accession>A0AAN9R2J4</accession>
<evidence type="ECO:0000313" key="1">
    <source>
        <dbReference type="EMBL" id="KAK7356987.1"/>
    </source>
</evidence>
<keyword evidence="2" id="KW-1185">Reference proteome</keyword>
<dbReference type="EMBL" id="JAYMYR010000006">
    <property type="protein sequence ID" value="KAK7356987.1"/>
    <property type="molecule type" value="Genomic_DNA"/>
</dbReference>
<proteinExistence type="predicted"/>
<organism evidence="1 2">
    <name type="scientific">Phaseolus coccineus</name>
    <name type="common">Scarlet runner bean</name>
    <name type="synonym">Phaseolus multiflorus</name>
    <dbReference type="NCBI Taxonomy" id="3886"/>
    <lineage>
        <taxon>Eukaryota</taxon>
        <taxon>Viridiplantae</taxon>
        <taxon>Streptophyta</taxon>
        <taxon>Embryophyta</taxon>
        <taxon>Tracheophyta</taxon>
        <taxon>Spermatophyta</taxon>
        <taxon>Magnoliopsida</taxon>
        <taxon>eudicotyledons</taxon>
        <taxon>Gunneridae</taxon>
        <taxon>Pentapetalae</taxon>
        <taxon>rosids</taxon>
        <taxon>fabids</taxon>
        <taxon>Fabales</taxon>
        <taxon>Fabaceae</taxon>
        <taxon>Papilionoideae</taxon>
        <taxon>50 kb inversion clade</taxon>
        <taxon>NPAAA clade</taxon>
        <taxon>indigoferoid/millettioid clade</taxon>
        <taxon>Phaseoleae</taxon>
        <taxon>Phaseolus</taxon>
    </lineage>
</organism>
<evidence type="ECO:0000313" key="2">
    <source>
        <dbReference type="Proteomes" id="UP001374584"/>
    </source>
</evidence>